<comment type="caution">
    <text evidence="1">The sequence shown here is derived from an EMBL/GenBank/DDBJ whole genome shotgun (WGS) entry which is preliminary data.</text>
</comment>
<dbReference type="AlphaFoldDB" id="A0A9E2KCV9"/>
<dbReference type="EMBL" id="JAHLFQ010000110">
    <property type="protein sequence ID" value="MBU3804101.1"/>
    <property type="molecule type" value="Genomic_DNA"/>
</dbReference>
<protein>
    <submittedName>
        <fullName evidence="1">Uncharacterized protein</fullName>
    </submittedName>
</protein>
<organism evidence="1 2">
    <name type="scientific">Candidatus Cellulosilyticum pullistercoris</name>
    <dbReference type="NCBI Taxonomy" id="2838521"/>
    <lineage>
        <taxon>Bacteria</taxon>
        <taxon>Bacillati</taxon>
        <taxon>Bacillota</taxon>
        <taxon>Clostridia</taxon>
        <taxon>Lachnospirales</taxon>
        <taxon>Cellulosilyticaceae</taxon>
        <taxon>Cellulosilyticum</taxon>
    </lineage>
</organism>
<sequence>MDAKEYMDASLSFEKTKAYKHLIIAYEKQGLYSKALSLADEKRYYELGAKICLHINDLKQAAYFYSYFDPVHAAKLYRNLYCYYEAGYCYLSNLDPLNAIDMFRRCSDKTQRVHGLKEVSDYALVLYFSEAYESAFRIFLALDDYYSALECAQRMKEDKLIASCRLLIGYEEAEKCHYHFAAQCIEPFAPKKALIYYAKAGNYKEQVRLLLATNDYKKAIQVCLLHNDLNEAYQIASSYDPELLNF</sequence>
<name>A0A9E2KCV9_9FIRM</name>
<gene>
    <name evidence="1" type="ORF">H9872_05010</name>
</gene>
<accession>A0A9E2KCV9</accession>
<evidence type="ECO:0000313" key="1">
    <source>
        <dbReference type="EMBL" id="MBU3804101.1"/>
    </source>
</evidence>
<proteinExistence type="predicted"/>
<reference evidence="1" key="2">
    <citation type="submission" date="2021-04" db="EMBL/GenBank/DDBJ databases">
        <authorList>
            <person name="Gilroy R."/>
        </authorList>
    </citation>
    <scope>NUCLEOTIDE SEQUENCE</scope>
    <source>
        <strain evidence="1">B5-657</strain>
    </source>
</reference>
<evidence type="ECO:0000313" key="2">
    <source>
        <dbReference type="Proteomes" id="UP000824229"/>
    </source>
</evidence>
<reference evidence="1" key="1">
    <citation type="journal article" date="2021" name="PeerJ">
        <title>Extensive microbial diversity within the chicken gut microbiome revealed by metagenomics and culture.</title>
        <authorList>
            <person name="Gilroy R."/>
            <person name="Ravi A."/>
            <person name="Getino M."/>
            <person name="Pursley I."/>
            <person name="Horton D.L."/>
            <person name="Alikhan N.F."/>
            <person name="Baker D."/>
            <person name="Gharbi K."/>
            <person name="Hall N."/>
            <person name="Watson M."/>
            <person name="Adriaenssens E.M."/>
            <person name="Foster-Nyarko E."/>
            <person name="Jarju S."/>
            <person name="Secka A."/>
            <person name="Antonio M."/>
            <person name="Oren A."/>
            <person name="Chaudhuri R.R."/>
            <person name="La Ragione R."/>
            <person name="Hildebrand F."/>
            <person name="Pallen M.J."/>
        </authorList>
    </citation>
    <scope>NUCLEOTIDE SEQUENCE</scope>
    <source>
        <strain evidence="1">B5-657</strain>
    </source>
</reference>
<dbReference type="Proteomes" id="UP000824229">
    <property type="component" value="Unassembled WGS sequence"/>
</dbReference>